<comment type="caution">
    <text evidence="12">The sequence shown here is derived from an EMBL/GenBank/DDBJ whole genome shotgun (WGS) entry which is preliminary data.</text>
</comment>
<dbReference type="Gene3D" id="3.40.50.720">
    <property type="entry name" value="NAD(P)-binding Rossmann-like Domain"/>
    <property type="match status" value="1"/>
</dbReference>
<dbReference type="Gene3D" id="3.40.1190.10">
    <property type="entry name" value="Mur-like, catalytic domain"/>
    <property type="match status" value="1"/>
</dbReference>
<dbReference type="AlphaFoldDB" id="A0A1F8EIU8"/>
<evidence type="ECO:0000256" key="6">
    <source>
        <dbReference type="ARBA" id="ARBA00022984"/>
    </source>
</evidence>
<keyword evidence="1" id="KW-0436">Ligase</keyword>
<sequence>MNRKVYLIGIGGIAMANLACLLKKQGYLVSGSDLDTFGPSAVLLKTHGIDYFKDHNPNHIKKFKPDITVIGNAIQRGNPSLEYILNKRLPYCSMPEIIKKEVIGEKISIVIAGTSGKTTTAAIIAWILHKSGLKPSALIGGIVKNLDSGFLAGSGRYAVVEGDEYGTSFYDNSPKFIHYLPYFSVITNIQADHLDIYGNMENIFKAFQKLVKITPTQGSLILNNDNPYTPELIKESKSKIVTFAKNGPRYAKGSGEASDIWINNPRLTPDGLSIVVYRGSKRLGEVKSKLFGRHNVENILAAIALALELKIPFSKINKAIADFEGVKRRLEVIYDRNNVKIIDDFAHNPDKVSASLSALRSHFSKHHIVAIFEPRTGSSRRKFFQNAYISSFKPADMVYAAEPYRKSALNKKEAFSSWQLAKDLNKKGTEAYALKNADEILAHLKSNFLESNTSPTIFCIMTSGEFDGIHKKLVKLVS</sequence>
<dbReference type="SUPFAM" id="SSF53623">
    <property type="entry name" value="MurD-like peptide ligases, catalytic domain"/>
    <property type="match status" value="1"/>
</dbReference>
<keyword evidence="8" id="KW-0961">Cell wall biogenesis/degradation</keyword>
<dbReference type="InterPro" id="IPR036565">
    <property type="entry name" value="Mur-like_cat_sf"/>
</dbReference>
<name>A0A1F8EIU8_9BACT</name>
<dbReference type="InterPro" id="IPR000713">
    <property type="entry name" value="Mur_ligase_N"/>
</dbReference>
<dbReference type="PANTHER" id="PTHR43445">
    <property type="entry name" value="UDP-N-ACETYLMURAMATE--L-ALANINE LIGASE-RELATED"/>
    <property type="match status" value="1"/>
</dbReference>
<evidence type="ECO:0000259" key="9">
    <source>
        <dbReference type="Pfam" id="PF01225"/>
    </source>
</evidence>
<proteinExistence type="predicted"/>
<dbReference type="Proteomes" id="UP000177117">
    <property type="component" value="Unassembled WGS sequence"/>
</dbReference>
<evidence type="ECO:0000256" key="1">
    <source>
        <dbReference type="ARBA" id="ARBA00022598"/>
    </source>
</evidence>
<evidence type="ECO:0008006" key="14">
    <source>
        <dbReference type="Google" id="ProtNLM"/>
    </source>
</evidence>
<dbReference type="Pfam" id="PF08245">
    <property type="entry name" value="Mur_ligase_M"/>
    <property type="match status" value="1"/>
</dbReference>
<reference evidence="12 13" key="1">
    <citation type="journal article" date="2016" name="Nat. Commun.">
        <title>Thousands of microbial genomes shed light on interconnected biogeochemical processes in an aquifer system.</title>
        <authorList>
            <person name="Anantharaman K."/>
            <person name="Brown C.T."/>
            <person name="Hug L.A."/>
            <person name="Sharon I."/>
            <person name="Castelle C.J."/>
            <person name="Probst A.J."/>
            <person name="Thomas B.C."/>
            <person name="Singh A."/>
            <person name="Wilkins M.J."/>
            <person name="Karaoz U."/>
            <person name="Brodie E.L."/>
            <person name="Williams K.H."/>
            <person name="Hubbard S.S."/>
            <person name="Banfield J.F."/>
        </authorList>
    </citation>
    <scope>NUCLEOTIDE SEQUENCE [LARGE SCALE GENOMIC DNA]</scope>
</reference>
<accession>A0A1F8EIU8</accession>
<evidence type="ECO:0000256" key="5">
    <source>
        <dbReference type="ARBA" id="ARBA00022960"/>
    </source>
</evidence>
<dbReference type="SUPFAM" id="SSF53244">
    <property type="entry name" value="MurD-like peptide ligases, peptide-binding domain"/>
    <property type="match status" value="1"/>
</dbReference>
<evidence type="ECO:0000256" key="7">
    <source>
        <dbReference type="ARBA" id="ARBA00023306"/>
    </source>
</evidence>
<keyword evidence="6" id="KW-0573">Peptidoglycan synthesis</keyword>
<keyword evidence="7" id="KW-0131">Cell cycle</keyword>
<dbReference type="GO" id="GO:0008360">
    <property type="term" value="P:regulation of cell shape"/>
    <property type="evidence" value="ECO:0007669"/>
    <property type="project" value="UniProtKB-KW"/>
</dbReference>
<gene>
    <name evidence="12" type="ORF">A2650_04535</name>
</gene>
<dbReference type="GO" id="GO:0051301">
    <property type="term" value="P:cell division"/>
    <property type="evidence" value="ECO:0007669"/>
    <property type="project" value="UniProtKB-KW"/>
</dbReference>
<dbReference type="InterPro" id="IPR004101">
    <property type="entry name" value="Mur_ligase_C"/>
</dbReference>
<evidence type="ECO:0000256" key="2">
    <source>
        <dbReference type="ARBA" id="ARBA00022618"/>
    </source>
</evidence>
<feature type="domain" description="Mur ligase N-terminal catalytic" evidence="9">
    <location>
        <begin position="5"/>
        <end position="98"/>
    </location>
</feature>
<dbReference type="EMBL" id="MGJD01000024">
    <property type="protein sequence ID" value="OGN00270.1"/>
    <property type="molecule type" value="Genomic_DNA"/>
</dbReference>
<keyword evidence="4" id="KW-0067">ATP-binding</keyword>
<dbReference type="GO" id="GO:0009252">
    <property type="term" value="P:peptidoglycan biosynthetic process"/>
    <property type="evidence" value="ECO:0007669"/>
    <property type="project" value="UniProtKB-KW"/>
</dbReference>
<evidence type="ECO:0000256" key="3">
    <source>
        <dbReference type="ARBA" id="ARBA00022741"/>
    </source>
</evidence>
<organism evidence="12 13">
    <name type="scientific">Candidatus Yanofskybacteria bacterium RIFCSPHIGHO2_01_FULL_41_53</name>
    <dbReference type="NCBI Taxonomy" id="1802663"/>
    <lineage>
        <taxon>Bacteria</taxon>
        <taxon>Candidatus Yanofskyibacteriota</taxon>
    </lineage>
</organism>
<evidence type="ECO:0000256" key="8">
    <source>
        <dbReference type="ARBA" id="ARBA00023316"/>
    </source>
</evidence>
<dbReference type="InterPro" id="IPR013221">
    <property type="entry name" value="Mur_ligase_cen"/>
</dbReference>
<feature type="domain" description="Mur ligase C-terminal" evidence="10">
    <location>
        <begin position="328"/>
        <end position="444"/>
    </location>
</feature>
<evidence type="ECO:0000259" key="11">
    <source>
        <dbReference type="Pfam" id="PF08245"/>
    </source>
</evidence>
<dbReference type="Pfam" id="PF01225">
    <property type="entry name" value="Mur_ligase"/>
    <property type="match status" value="1"/>
</dbReference>
<dbReference type="Pfam" id="PF02875">
    <property type="entry name" value="Mur_ligase_C"/>
    <property type="match status" value="1"/>
</dbReference>
<dbReference type="GO" id="GO:0005524">
    <property type="term" value="F:ATP binding"/>
    <property type="evidence" value="ECO:0007669"/>
    <property type="project" value="UniProtKB-KW"/>
</dbReference>
<evidence type="ECO:0000259" key="10">
    <source>
        <dbReference type="Pfam" id="PF02875"/>
    </source>
</evidence>
<protein>
    <recommendedName>
        <fullName evidence="14">UDP-N-acetylmuramate--L-alanine ligase</fullName>
    </recommendedName>
</protein>
<keyword evidence="5" id="KW-0133">Cell shape</keyword>
<evidence type="ECO:0000313" key="13">
    <source>
        <dbReference type="Proteomes" id="UP000177117"/>
    </source>
</evidence>
<keyword evidence="2" id="KW-0132">Cell division</keyword>
<evidence type="ECO:0000256" key="4">
    <source>
        <dbReference type="ARBA" id="ARBA00022840"/>
    </source>
</evidence>
<keyword evidence="3" id="KW-0547">Nucleotide-binding</keyword>
<feature type="domain" description="Mur ligase central" evidence="11">
    <location>
        <begin position="111"/>
        <end position="306"/>
    </location>
</feature>
<evidence type="ECO:0000313" key="12">
    <source>
        <dbReference type="EMBL" id="OGN00270.1"/>
    </source>
</evidence>
<dbReference type="GO" id="GO:0071555">
    <property type="term" value="P:cell wall organization"/>
    <property type="evidence" value="ECO:0007669"/>
    <property type="project" value="UniProtKB-KW"/>
</dbReference>
<dbReference type="InterPro" id="IPR050061">
    <property type="entry name" value="MurCDEF_pg_biosynth"/>
</dbReference>
<dbReference type="GO" id="GO:0016881">
    <property type="term" value="F:acid-amino acid ligase activity"/>
    <property type="evidence" value="ECO:0007669"/>
    <property type="project" value="InterPro"/>
</dbReference>
<dbReference type="InterPro" id="IPR036615">
    <property type="entry name" value="Mur_ligase_C_dom_sf"/>
</dbReference>
<dbReference type="SUPFAM" id="SSF51984">
    <property type="entry name" value="MurCD N-terminal domain"/>
    <property type="match status" value="1"/>
</dbReference>
<dbReference type="PANTHER" id="PTHR43445:SF5">
    <property type="entry name" value="UDP-N-ACETYLMURAMATE--L-ALANYL-GAMMA-D-GLUTAMYL-MESO-2,6-DIAMINOHEPTANDIOATE LIGASE"/>
    <property type="match status" value="1"/>
</dbReference>
<dbReference type="Gene3D" id="3.90.190.20">
    <property type="entry name" value="Mur ligase, C-terminal domain"/>
    <property type="match status" value="1"/>
</dbReference>